<dbReference type="InterPro" id="IPR011009">
    <property type="entry name" value="Kinase-like_dom_sf"/>
</dbReference>
<evidence type="ECO:0000256" key="1">
    <source>
        <dbReference type="ARBA" id="ARBA00012513"/>
    </source>
</evidence>
<keyword evidence="3 13" id="KW-0808">Transferase</keyword>
<dbReference type="GO" id="GO:0005886">
    <property type="term" value="C:plasma membrane"/>
    <property type="evidence" value="ECO:0007669"/>
    <property type="project" value="TreeGrafter"/>
</dbReference>
<evidence type="ECO:0000256" key="6">
    <source>
        <dbReference type="ARBA" id="ARBA00022777"/>
    </source>
</evidence>
<feature type="domain" description="Protein kinase" evidence="12">
    <location>
        <begin position="47"/>
        <end position="168"/>
    </location>
</feature>
<dbReference type="GO" id="GO:0004713">
    <property type="term" value="F:protein tyrosine kinase activity"/>
    <property type="evidence" value="ECO:0007669"/>
    <property type="project" value="InterPro"/>
</dbReference>
<dbReference type="Proteomes" id="UP000238479">
    <property type="component" value="Chromosome 4"/>
</dbReference>
<comment type="caution">
    <text evidence="13">The sequence shown here is derived from an EMBL/GenBank/DDBJ whole genome shotgun (WGS) entry which is preliminary data.</text>
</comment>
<dbReference type="OMA" id="MEHNTEG"/>
<keyword evidence="2" id="KW-0723">Serine/threonine-protein kinase</keyword>
<dbReference type="AlphaFoldDB" id="A0A2P6QX47"/>
<keyword evidence="14" id="KW-1185">Reference proteome</keyword>
<dbReference type="EC" id="2.7.11.1" evidence="1"/>
<keyword evidence="4" id="KW-0732">Signal</keyword>
<dbReference type="SMART" id="SM00219">
    <property type="entry name" value="TyrKc"/>
    <property type="match status" value="1"/>
</dbReference>
<protein>
    <recommendedName>
        <fullName evidence="1">non-specific serine/threonine protein kinase</fullName>
        <ecNumber evidence="1">2.7.11.1</ecNumber>
    </recommendedName>
</protein>
<dbReference type="PROSITE" id="PS50011">
    <property type="entry name" value="PROTEIN_KINASE_DOM"/>
    <property type="match status" value="1"/>
</dbReference>
<evidence type="ECO:0000313" key="14">
    <source>
        <dbReference type="Proteomes" id="UP000238479"/>
    </source>
</evidence>
<keyword evidence="6" id="KW-0418">Kinase</keyword>
<evidence type="ECO:0000256" key="7">
    <source>
        <dbReference type="ARBA" id="ARBA00022840"/>
    </source>
</evidence>
<dbReference type="Gene3D" id="3.30.200.20">
    <property type="entry name" value="Phosphorylase Kinase, domain 1"/>
    <property type="match status" value="1"/>
</dbReference>
<evidence type="ECO:0000256" key="4">
    <source>
        <dbReference type="ARBA" id="ARBA00022729"/>
    </source>
</evidence>
<keyword evidence="8" id="KW-1015">Disulfide bond</keyword>
<dbReference type="PANTHER" id="PTHR27002:SF1003">
    <property type="entry name" value="PROTEIN KINASE DOMAIN-CONTAINING PROTEIN"/>
    <property type="match status" value="1"/>
</dbReference>
<dbReference type="InterPro" id="IPR020635">
    <property type="entry name" value="Tyr_kinase_cat_dom"/>
</dbReference>
<evidence type="ECO:0000256" key="10">
    <source>
        <dbReference type="ARBA" id="ARBA00047899"/>
    </source>
</evidence>
<dbReference type="FunFam" id="3.30.200.20:FF:000195">
    <property type="entry name" value="G-type lectin S-receptor-like serine/threonine-protein kinase"/>
    <property type="match status" value="1"/>
</dbReference>
<keyword evidence="5" id="KW-0547">Nucleotide-binding</keyword>
<dbReference type="EMBL" id="PDCK01000042">
    <property type="protein sequence ID" value="PRQ38768.1"/>
    <property type="molecule type" value="Genomic_DNA"/>
</dbReference>
<dbReference type="InterPro" id="IPR000719">
    <property type="entry name" value="Prot_kinase_dom"/>
</dbReference>
<evidence type="ECO:0000256" key="8">
    <source>
        <dbReference type="ARBA" id="ARBA00023157"/>
    </source>
</evidence>
<dbReference type="Gramene" id="PRQ38768">
    <property type="protein sequence ID" value="PRQ38768"/>
    <property type="gene ID" value="RchiOBHm_Chr4g0417601"/>
</dbReference>
<dbReference type="PANTHER" id="PTHR27002">
    <property type="entry name" value="RECEPTOR-LIKE SERINE/THREONINE-PROTEIN KINASE SD1-8"/>
    <property type="match status" value="1"/>
</dbReference>
<evidence type="ECO:0000256" key="11">
    <source>
        <dbReference type="ARBA" id="ARBA00048679"/>
    </source>
</evidence>
<sequence length="168" mass="19396">MIHDDDIHYSDVRRLLDCRMDYCEEEREDMELPLFDFTTIADATNNFSSNNKLGQGSFGPVYKGTLIGGKEIAVKRRSKESGQGMREFKNEVILIAKLQHRNLVKLLGCCIQNDEKMLIYEYTSNRSLDFFIFGMILSKLNYMDLQSYHPPLVLLNPLGFIHSALYLS</sequence>
<evidence type="ECO:0000256" key="2">
    <source>
        <dbReference type="ARBA" id="ARBA00022527"/>
    </source>
</evidence>
<dbReference type="Pfam" id="PF07714">
    <property type="entry name" value="PK_Tyr_Ser-Thr"/>
    <property type="match status" value="1"/>
</dbReference>
<evidence type="ECO:0000313" key="13">
    <source>
        <dbReference type="EMBL" id="PRQ38768.1"/>
    </source>
</evidence>
<accession>A0A2P6QX47</accession>
<dbReference type="GO" id="GO:0004674">
    <property type="term" value="F:protein serine/threonine kinase activity"/>
    <property type="evidence" value="ECO:0007669"/>
    <property type="project" value="UniProtKB-KW"/>
</dbReference>
<proteinExistence type="predicted"/>
<comment type="catalytic activity">
    <reaction evidence="10">
        <text>L-threonyl-[protein] + ATP = O-phospho-L-threonyl-[protein] + ADP + H(+)</text>
        <dbReference type="Rhea" id="RHEA:46608"/>
        <dbReference type="Rhea" id="RHEA-COMP:11060"/>
        <dbReference type="Rhea" id="RHEA-COMP:11605"/>
        <dbReference type="ChEBI" id="CHEBI:15378"/>
        <dbReference type="ChEBI" id="CHEBI:30013"/>
        <dbReference type="ChEBI" id="CHEBI:30616"/>
        <dbReference type="ChEBI" id="CHEBI:61977"/>
        <dbReference type="ChEBI" id="CHEBI:456216"/>
        <dbReference type="EC" id="2.7.11.1"/>
    </reaction>
</comment>
<organism evidence="13 14">
    <name type="scientific">Rosa chinensis</name>
    <name type="common">China rose</name>
    <dbReference type="NCBI Taxonomy" id="74649"/>
    <lineage>
        <taxon>Eukaryota</taxon>
        <taxon>Viridiplantae</taxon>
        <taxon>Streptophyta</taxon>
        <taxon>Embryophyta</taxon>
        <taxon>Tracheophyta</taxon>
        <taxon>Spermatophyta</taxon>
        <taxon>Magnoliopsida</taxon>
        <taxon>eudicotyledons</taxon>
        <taxon>Gunneridae</taxon>
        <taxon>Pentapetalae</taxon>
        <taxon>rosids</taxon>
        <taxon>fabids</taxon>
        <taxon>Rosales</taxon>
        <taxon>Rosaceae</taxon>
        <taxon>Rosoideae</taxon>
        <taxon>Rosoideae incertae sedis</taxon>
        <taxon>Rosa</taxon>
    </lineage>
</organism>
<evidence type="ECO:0000256" key="5">
    <source>
        <dbReference type="ARBA" id="ARBA00022741"/>
    </source>
</evidence>
<evidence type="ECO:0000259" key="12">
    <source>
        <dbReference type="PROSITE" id="PS50011"/>
    </source>
</evidence>
<dbReference type="InterPro" id="IPR001245">
    <property type="entry name" value="Ser-Thr/Tyr_kinase_cat_dom"/>
</dbReference>
<keyword evidence="9" id="KW-0325">Glycoprotein</keyword>
<evidence type="ECO:0000256" key="9">
    <source>
        <dbReference type="ARBA" id="ARBA00023180"/>
    </source>
</evidence>
<comment type="catalytic activity">
    <reaction evidence="11">
        <text>L-seryl-[protein] + ATP = O-phospho-L-seryl-[protein] + ADP + H(+)</text>
        <dbReference type="Rhea" id="RHEA:17989"/>
        <dbReference type="Rhea" id="RHEA-COMP:9863"/>
        <dbReference type="Rhea" id="RHEA-COMP:11604"/>
        <dbReference type="ChEBI" id="CHEBI:15378"/>
        <dbReference type="ChEBI" id="CHEBI:29999"/>
        <dbReference type="ChEBI" id="CHEBI:30616"/>
        <dbReference type="ChEBI" id="CHEBI:83421"/>
        <dbReference type="ChEBI" id="CHEBI:456216"/>
        <dbReference type="EC" id="2.7.11.1"/>
    </reaction>
</comment>
<dbReference type="GO" id="GO:0005524">
    <property type="term" value="F:ATP binding"/>
    <property type="evidence" value="ECO:0007669"/>
    <property type="project" value="UniProtKB-KW"/>
</dbReference>
<name>A0A2P6QX47_ROSCH</name>
<dbReference type="SUPFAM" id="SSF56112">
    <property type="entry name" value="Protein kinase-like (PK-like)"/>
    <property type="match status" value="1"/>
</dbReference>
<keyword evidence="7" id="KW-0067">ATP-binding</keyword>
<evidence type="ECO:0000256" key="3">
    <source>
        <dbReference type="ARBA" id="ARBA00022679"/>
    </source>
</evidence>
<reference evidence="13 14" key="1">
    <citation type="journal article" date="2018" name="Nat. Genet.">
        <title>The Rosa genome provides new insights in the design of modern roses.</title>
        <authorList>
            <person name="Bendahmane M."/>
        </authorList>
    </citation>
    <scope>NUCLEOTIDE SEQUENCE [LARGE SCALE GENOMIC DNA]</scope>
    <source>
        <strain evidence="14">cv. Old Blush</strain>
    </source>
</reference>
<gene>
    <name evidence="13" type="ORF">RchiOBHm_Chr4g0417601</name>
</gene>